<organism evidence="1 2">
    <name type="scientific">Artomyces pyxidatus</name>
    <dbReference type="NCBI Taxonomy" id="48021"/>
    <lineage>
        <taxon>Eukaryota</taxon>
        <taxon>Fungi</taxon>
        <taxon>Dikarya</taxon>
        <taxon>Basidiomycota</taxon>
        <taxon>Agaricomycotina</taxon>
        <taxon>Agaricomycetes</taxon>
        <taxon>Russulales</taxon>
        <taxon>Auriscalpiaceae</taxon>
        <taxon>Artomyces</taxon>
    </lineage>
</organism>
<accession>A0ACB8SZ87</accession>
<name>A0ACB8SZ87_9AGAM</name>
<reference evidence="1" key="1">
    <citation type="submission" date="2021-03" db="EMBL/GenBank/DDBJ databases">
        <authorList>
            <consortium name="DOE Joint Genome Institute"/>
            <person name="Ahrendt S."/>
            <person name="Looney B.P."/>
            <person name="Miyauchi S."/>
            <person name="Morin E."/>
            <person name="Drula E."/>
            <person name="Courty P.E."/>
            <person name="Chicoki N."/>
            <person name="Fauchery L."/>
            <person name="Kohler A."/>
            <person name="Kuo A."/>
            <person name="Labutti K."/>
            <person name="Pangilinan J."/>
            <person name="Lipzen A."/>
            <person name="Riley R."/>
            <person name="Andreopoulos W."/>
            <person name="He G."/>
            <person name="Johnson J."/>
            <person name="Barry K.W."/>
            <person name="Grigoriev I.V."/>
            <person name="Nagy L."/>
            <person name="Hibbett D."/>
            <person name="Henrissat B."/>
            <person name="Matheny P.B."/>
            <person name="Labbe J."/>
            <person name="Martin F."/>
        </authorList>
    </citation>
    <scope>NUCLEOTIDE SEQUENCE</scope>
    <source>
        <strain evidence="1">HHB10654</strain>
    </source>
</reference>
<keyword evidence="2" id="KW-1185">Reference proteome</keyword>
<comment type="caution">
    <text evidence="1">The sequence shown here is derived from an EMBL/GenBank/DDBJ whole genome shotgun (WGS) entry which is preliminary data.</text>
</comment>
<protein>
    <submittedName>
        <fullName evidence="1">Uncharacterized protein</fullName>
    </submittedName>
</protein>
<dbReference type="EMBL" id="MU277212">
    <property type="protein sequence ID" value="KAI0061507.1"/>
    <property type="molecule type" value="Genomic_DNA"/>
</dbReference>
<proteinExistence type="predicted"/>
<gene>
    <name evidence="1" type="ORF">BV25DRAFT_763403</name>
</gene>
<evidence type="ECO:0000313" key="1">
    <source>
        <dbReference type="EMBL" id="KAI0061507.1"/>
    </source>
</evidence>
<reference evidence="1" key="2">
    <citation type="journal article" date="2022" name="New Phytol.">
        <title>Evolutionary transition to the ectomycorrhizal habit in the genomes of a hyperdiverse lineage of mushroom-forming fungi.</title>
        <authorList>
            <person name="Looney B."/>
            <person name="Miyauchi S."/>
            <person name="Morin E."/>
            <person name="Drula E."/>
            <person name="Courty P.E."/>
            <person name="Kohler A."/>
            <person name="Kuo A."/>
            <person name="LaButti K."/>
            <person name="Pangilinan J."/>
            <person name="Lipzen A."/>
            <person name="Riley R."/>
            <person name="Andreopoulos W."/>
            <person name="He G."/>
            <person name="Johnson J."/>
            <person name="Nolan M."/>
            <person name="Tritt A."/>
            <person name="Barry K.W."/>
            <person name="Grigoriev I.V."/>
            <person name="Nagy L.G."/>
            <person name="Hibbett D."/>
            <person name="Henrissat B."/>
            <person name="Matheny P.B."/>
            <person name="Labbe J."/>
            <person name="Martin F.M."/>
        </authorList>
    </citation>
    <scope>NUCLEOTIDE SEQUENCE</scope>
    <source>
        <strain evidence="1">HHB10654</strain>
    </source>
</reference>
<evidence type="ECO:0000313" key="2">
    <source>
        <dbReference type="Proteomes" id="UP000814140"/>
    </source>
</evidence>
<sequence length="508" mass="55542">MQTSLFLLPTEMLVGILQRLKVGDILSCAATCRRLHTVITDSVQLQYEVELFAAGMFDGAWGPDTLPIQDRRDRLQRYTIAWERLVWTNQISLPHLTGFAVPVSVSGDVFILSKIDSRAASVHVQQIPSALRAVDESHIVQFFPKDSPIFSAQLDSSQDLLVAVNGHPGPSMTKLHVRSLSTGEAHPRAGVHGFTQEMVSPGAGVREVCGDFLLDMITSPGGATTPTLRNWTTGFIEATAMTVRFARPIFLDTQHILYTAAGSGRDASDRARLCVTSLVPGRHGPAESYLYSFSLPEFLLYDVAFVDSRTSTLETGPAPHGCFYSDPADRLISIELIYINWTSKFIIDVPSRTLTQYIAAHPAAPGEPAVLVPWDAWGAHGARVTAYSVHSPMWWAVSGSRRATVSPRPGATDSETILTVLDYSLRRVARAVARGTENVVHESDVAAEHMREGFGELHTLLPCIATDIPVPDSMAGEGFRVSLCENGVLFATCEGRRNIIRDAWAYTI</sequence>
<dbReference type="Proteomes" id="UP000814140">
    <property type="component" value="Unassembled WGS sequence"/>
</dbReference>